<evidence type="ECO:0000256" key="1">
    <source>
        <dbReference type="SAM" id="Phobius"/>
    </source>
</evidence>
<keyword evidence="1" id="KW-0472">Membrane</keyword>
<gene>
    <name evidence="4" type="ORF">F3059_07570</name>
</gene>
<dbReference type="InterPro" id="IPR007621">
    <property type="entry name" value="TPM_dom"/>
</dbReference>
<dbReference type="OrthoDB" id="9810918at2"/>
<dbReference type="AlphaFoldDB" id="A0A6N6M8G8"/>
<comment type="caution">
    <text evidence="4">The sequence shown here is derived from an EMBL/GenBank/DDBJ whole genome shotgun (WGS) entry which is preliminary data.</text>
</comment>
<feature type="chain" id="PRO_5026929808" evidence="2">
    <location>
        <begin position="21"/>
        <end position="268"/>
    </location>
</feature>
<keyword evidence="1" id="KW-0812">Transmembrane</keyword>
<reference evidence="4 5" key="1">
    <citation type="submission" date="2019-09" db="EMBL/GenBank/DDBJ databases">
        <title>Genomes of Cryomorphaceae.</title>
        <authorList>
            <person name="Bowman J.P."/>
        </authorList>
    </citation>
    <scope>NUCLEOTIDE SEQUENCE [LARGE SCALE GENOMIC DNA]</scope>
    <source>
        <strain evidence="4 5">KCTC 52047</strain>
    </source>
</reference>
<organism evidence="4 5">
    <name type="scientific">Salibacter halophilus</name>
    <dbReference type="NCBI Taxonomy" id="1803916"/>
    <lineage>
        <taxon>Bacteria</taxon>
        <taxon>Pseudomonadati</taxon>
        <taxon>Bacteroidota</taxon>
        <taxon>Flavobacteriia</taxon>
        <taxon>Flavobacteriales</taxon>
        <taxon>Salibacteraceae</taxon>
        <taxon>Salibacter</taxon>
    </lineage>
</organism>
<feature type="signal peptide" evidence="2">
    <location>
        <begin position="1"/>
        <end position="20"/>
    </location>
</feature>
<dbReference type="PANTHER" id="PTHR30373">
    <property type="entry name" value="UPF0603 PROTEIN YGCG"/>
    <property type="match status" value="1"/>
</dbReference>
<protein>
    <submittedName>
        <fullName evidence="4">TPM domain-containing protein</fullName>
    </submittedName>
</protein>
<keyword evidence="5" id="KW-1185">Reference proteome</keyword>
<name>A0A6N6M8G8_9FLAO</name>
<dbReference type="Pfam" id="PF04536">
    <property type="entry name" value="TPM_phosphatase"/>
    <property type="match status" value="1"/>
</dbReference>
<evidence type="ECO:0000259" key="3">
    <source>
        <dbReference type="Pfam" id="PF04536"/>
    </source>
</evidence>
<feature type="domain" description="TPM" evidence="3">
    <location>
        <begin position="33"/>
        <end position="159"/>
    </location>
</feature>
<feature type="transmembrane region" description="Helical" evidence="1">
    <location>
        <begin position="184"/>
        <end position="203"/>
    </location>
</feature>
<keyword evidence="1" id="KW-1133">Transmembrane helix</keyword>
<dbReference type="EMBL" id="WACR01000005">
    <property type="protein sequence ID" value="KAB1064547.1"/>
    <property type="molecule type" value="Genomic_DNA"/>
</dbReference>
<accession>A0A6N6M8G8</accession>
<evidence type="ECO:0000313" key="4">
    <source>
        <dbReference type="EMBL" id="KAB1064547.1"/>
    </source>
</evidence>
<dbReference type="Proteomes" id="UP000435357">
    <property type="component" value="Unassembled WGS sequence"/>
</dbReference>
<evidence type="ECO:0000313" key="5">
    <source>
        <dbReference type="Proteomes" id="UP000435357"/>
    </source>
</evidence>
<sequence>MMNRFLLILFSVFLSFGATAQDIPPKPNPPKLVNDFANVLDDSFESRLEQELVKLDDSTTVQITVVTVNSLNGYDPSMFAFELGEKWGVGSKKFNNGVVVLIKPKRGRGDKGHAFIAPGYGLEGAIPDAIAKQIVENEMIPQFKSGNYEKGIAQGAGVLINLAKGEYSPDQYAKQAGKKKRKSLILPGIFLLLFFIIFIAGWFNRARHYSMGHDVSFWSALMLMSMTNSAHRGSWNNFHSGGGSFGGGGGFGGFGGGSFGGGGAGGSW</sequence>
<dbReference type="Gene3D" id="3.10.310.50">
    <property type="match status" value="1"/>
</dbReference>
<proteinExistence type="predicted"/>
<keyword evidence="2" id="KW-0732">Signal</keyword>
<dbReference type="PANTHER" id="PTHR30373:SF2">
    <property type="entry name" value="UPF0603 PROTEIN YGCG"/>
    <property type="match status" value="1"/>
</dbReference>
<evidence type="ECO:0000256" key="2">
    <source>
        <dbReference type="SAM" id="SignalP"/>
    </source>
</evidence>